<dbReference type="InterPro" id="IPR038021">
    <property type="entry name" value="Putative_hydro-lyase"/>
</dbReference>
<dbReference type="PANTHER" id="PTHR32022:SF10">
    <property type="entry name" value="D-GLUTAMATE CYCLASE, MITOCHONDRIAL"/>
    <property type="match status" value="1"/>
</dbReference>
<name>A0A3M2HW27_9GAMM</name>
<dbReference type="GO" id="GO:0016829">
    <property type="term" value="F:lyase activity"/>
    <property type="evidence" value="ECO:0007669"/>
    <property type="project" value="UniProtKB-KW"/>
</dbReference>
<comment type="similarity">
    <text evidence="1 3">Belongs to the D-glutamate cyclase family.</text>
</comment>
<gene>
    <name evidence="4" type="ORF">EA797_07255</name>
</gene>
<dbReference type="Pfam" id="PF07286">
    <property type="entry name" value="D-Glu_cyclase"/>
    <property type="match status" value="1"/>
</dbReference>
<accession>A0A3M2HW27</accession>
<evidence type="ECO:0000256" key="1">
    <source>
        <dbReference type="ARBA" id="ARBA00007896"/>
    </source>
</evidence>
<dbReference type="AlphaFoldDB" id="A0A3M2HW27"/>
<dbReference type="PIRSF" id="PIRSF029755">
    <property type="entry name" value="UCP029755"/>
    <property type="match status" value="1"/>
</dbReference>
<dbReference type="Proteomes" id="UP000269774">
    <property type="component" value="Unassembled WGS sequence"/>
</dbReference>
<sequence>MNLNPYRHLPPSELRRLIRRGELSGPTAGLANGFAQANLMIVRRELAYDFLLFCQRNPKPCPLLDVTDPGCTEPLRAAPGADIRTDFPKYRIYRHGSLEQEVSDITAFWEDGMVAFLIGCSFSFEGALLANDVPVRHIEDNHNVPMYRTNIPCQAAGSLNGPMVVSMRPMPADKVVRAVQVTSRFPAVHGAPVHIGDPRQIGIHDIDRPDFGEPSAIGDDEIPVFWACGVTPQAVAMQAKPELVITHAPGHMFITDIRDEHMGVL</sequence>
<dbReference type="FunFam" id="3.30.2040.10:FF:000001">
    <property type="entry name" value="D-glutamate cyclase, mitochondrial"/>
    <property type="match status" value="1"/>
</dbReference>
<evidence type="ECO:0000256" key="3">
    <source>
        <dbReference type="HAMAP-Rule" id="MF_01830"/>
    </source>
</evidence>
<dbReference type="OrthoDB" id="149585at2"/>
<dbReference type="PANTHER" id="PTHR32022">
    <property type="entry name" value="D-GLUTAMATE CYCLASE, MITOCHONDRIAL"/>
    <property type="match status" value="1"/>
</dbReference>
<dbReference type="SUPFAM" id="SSF160920">
    <property type="entry name" value="PSTPO5379-like"/>
    <property type="match status" value="1"/>
</dbReference>
<dbReference type="HAMAP" id="MF_01830">
    <property type="entry name" value="Hydro_lyase"/>
    <property type="match status" value="1"/>
</dbReference>
<dbReference type="InterPro" id="IPR009906">
    <property type="entry name" value="D-Glu_cyclase"/>
</dbReference>
<protein>
    <recommendedName>
        <fullName evidence="3">Putative hydro-lyase EA797_07255</fullName>
        <ecNumber evidence="3">4.2.1.-</ecNumber>
    </recommendedName>
</protein>
<dbReference type="RefSeq" id="WP_122164439.1">
    <property type="nucleotide sequence ID" value="NZ_JAMOIB010000007.1"/>
</dbReference>
<organism evidence="4 5">
    <name type="scientific">Stutzerimonas zhaodongensis</name>
    <dbReference type="NCBI Taxonomy" id="1176257"/>
    <lineage>
        <taxon>Bacteria</taxon>
        <taxon>Pseudomonadati</taxon>
        <taxon>Pseudomonadota</taxon>
        <taxon>Gammaproteobacteria</taxon>
        <taxon>Pseudomonadales</taxon>
        <taxon>Pseudomonadaceae</taxon>
        <taxon>Stutzerimonas</taxon>
    </lineage>
</organism>
<proteinExistence type="inferred from homology"/>
<dbReference type="NCBIfam" id="NF003969">
    <property type="entry name" value="PRK05463.1"/>
    <property type="match status" value="1"/>
</dbReference>
<reference evidence="4 5" key="1">
    <citation type="submission" date="2018-10" db="EMBL/GenBank/DDBJ databases">
        <title>Pseudomonas zhaodongensis NEAU-ST5-21(T) genome.</title>
        <authorList>
            <person name="Peng J."/>
            <person name="Liu Z.-P."/>
        </authorList>
    </citation>
    <scope>NUCLEOTIDE SEQUENCE [LARGE SCALE GENOMIC DNA]</scope>
    <source>
        <strain evidence="4 5">NEAU-ST5-21</strain>
    </source>
</reference>
<evidence type="ECO:0000313" key="5">
    <source>
        <dbReference type="Proteomes" id="UP000269774"/>
    </source>
</evidence>
<keyword evidence="5" id="KW-1185">Reference proteome</keyword>
<dbReference type="Gene3D" id="3.30.2040.10">
    <property type="entry name" value="PSTPO5379-like domain"/>
    <property type="match status" value="1"/>
</dbReference>
<comment type="caution">
    <text evidence="4">The sequence shown here is derived from an EMBL/GenBank/DDBJ whole genome shotgun (WGS) entry which is preliminary data.</text>
</comment>
<evidence type="ECO:0000256" key="2">
    <source>
        <dbReference type="ARBA" id="ARBA00023239"/>
    </source>
</evidence>
<dbReference type="EMBL" id="RFFM01000001">
    <property type="protein sequence ID" value="RMH92495.1"/>
    <property type="molecule type" value="Genomic_DNA"/>
</dbReference>
<dbReference type="EC" id="4.2.1.-" evidence="3"/>
<dbReference type="Gene3D" id="3.40.1640.10">
    <property type="entry name" value="PSTPO5379-like"/>
    <property type="match status" value="1"/>
</dbReference>
<evidence type="ECO:0000313" key="4">
    <source>
        <dbReference type="EMBL" id="RMH92495.1"/>
    </source>
</evidence>
<keyword evidence="2 3" id="KW-0456">Lyase</keyword>
<dbReference type="InterPro" id="IPR016938">
    <property type="entry name" value="UPF0317"/>
</dbReference>